<proteinExistence type="predicted"/>
<dbReference type="EnsemblMetazoa" id="XM_024228020.1">
    <property type="protein sequence ID" value="XP_024083788.1"/>
    <property type="gene ID" value="LOC112127303"/>
</dbReference>
<name>A0A8I6TMG4_CIMLE</name>
<organism evidence="2 3">
    <name type="scientific">Cimex lectularius</name>
    <name type="common">Bed bug</name>
    <name type="synonym">Acanthia lectularia</name>
    <dbReference type="NCBI Taxonomy" id="79782"/>
    <lineage>
        <taxon>Eukaryota</taxon>
        <taxon>Metazoa</taxon>
        <taxon>Ecdysozoa</taxon>
        <taxon>Arthropoda</taxon>
        <taxon>Hexapoda</taxon>
        <taxon>Insecta</taxon>
        <taxon>Pterygota</taxon>
        <taxon>Neoptera</taxon>
        <taxon>Paraneoptera</taxon>
        <taxon>Hemiptera</taxon>
        <taxon>Heteroptera</taxon>
        <taxon>Panheteroptera</taxon>
        <taxon>Cimicomorpha</taxon>
        <taxon>Cimicidae</taxon>
        <taxon>Cimex</taxon>
    </lineage>
</organism>
<keyword evidence="3" id="KW-1185">Reference proteome</keyword>
<feature type="region of interest" description="Disordered" evidence="1">
    <location>
        <begin position="1"/>
        <end position="72"/>
    </location>
</feature>
<evidence type="ECO:0000256" key="1">
    <source>
        <dbReference type="SAM" id="MobiDB-lite"/>
    </source>
</evidence>
<sequence length="239" mass="26847">MSSPRKIGMKSPARPPLLRTDCETDSDSNSAPPAKRQQQIWPDSPPPPLTSTDSSSMPELLPDEVKTESSKNNAKIINLRLSFDDLPPQEGKDIFKKYTPQEMTCCNLDWLANTEVRLTLSKLSLSSKEERYRPSAPTPTAAECPVIIKPIPKRLTVPGKPEIKEESREREDGSHRISEGVQEPCIRTEDGRWPVASRPPGMFAFWKRNISAQRISSAEYPIERSPKNDDAEVPYPHSD</sequence>
<protein>
    <submittedName>
        <fullName evidence="2">Uncharacterized protein</fullName>
    </submittedName>
</protein>
<feature type="region of interest" description="Disordered" evidence="1">
    <location>
        <begin position="157"/>
        <end position="193"/>
    </location>
</feature>
<dbReference type="KEGG" id="clec:112127303"/>
<evidence type="ECO:0000313" key="3">
    <source>
        <dbReference type="Proteomes" id="UP000494040"/>
    </source>
</evidence>
<dbReference type="RefSeq" id="XP_024083788.1">
    <property type="nucleotide sequence ID" value="XM_024228020.1"/>
</dbReference>
<dbReference type="GeneID" id="112127303"/>
<evidence type="ECO:0000313" key="2">
    <source>
        <dbReference type="EnsemblMetazoa" id="XP_024083788.1"/>
    </source>
</evidence>
<accession>A0A8I6TMG4</accession>
<feature type="region of interest" description="Disordered" evidence="1">
    <location>
        <begin position="217"/>
        <end position="239"/>
    </location>
</feature>
<reference evidence="2" key="1">
    <citation type="submission" date="2022-01" db="UniProtKB">
        <authorList>
            <consortium name="EnsemblMetazoa"/>
        </authorList>
    </citation>
    <scope>IDENTIFICATION</scope>
</reference>
<feature type="compositionally biased region" description="Basic and acidic residues" evidence="1">
    <location>
        <begin position="161"/>
        <end position="178"/>
    </location>
</feature>
<dbReference type="AlphaFoldDB" id="A0A8I6TMG4"/>
<feature type="compositionally biased region" description="Polar residues" evidence="1">
    <location>
        <begin position="27"/>
        <end position="41"/>
    </location>
</feature>
<dbReference type="Proteomes" id="UP000494040">
    <property type="component" value="Unassembled WGS sequence"/>
</dbReference>
<feature type="compositionally biased region" description="Basic and acidic residues" evidence="1">
    <location>
        <begin position="221"/>
        <end position="230"/>
    </location>
</feature>